<proteinExistence type="inferred from homology"/>
<dbReference type="GO" id="GO:0004190">
    <property type="term" value="F:aspartic-type endopeptidase activity"/>
    <property type="evidence" value="ECO:0007669"/>
    <property type="project" value="InterPro"/>
</dbReference>
<dbReference type="InterPro" id="IPR034164">
    <property type="entry name" value="Pepsin-like_dom"/>
</dbReference>
<keyword evidence="5" id="KW-1185">Reference proteome</keyword>
<dbReference type="Pfam" id="PF00026">
    <property type="entry name" value="Asp"/>
    <property type="match status" value="1"/>
</dbReference>
<dbReference type="PANTHER" id="PTHR47966:SF68">
    <property type="entry name" value="PEPTIDASE A1 DOMAIN-CONTAINING PROTEIN"/>
    <property type="match status" value="1"/>
</dbReference>
<comment type="similarity">
    <text evidence="1">Belongs to the peptidase A1 family.</text>
</comment>
<dbReference type="eggNOG" id="KOG1339">
    <property type="taxonomic scope" value="Eukaryota"/>
</dbReference>
<dbReference type="InterPro" id="IPR021109">
    <property type="entry name" value="Peptidase_aspartic_dom_sf"/>
</dbReference>
<accession>A0A0C4E796</accession>
<dbReference type="InterPro" id="IPR001461">
    <property type="entry name" value="Aspartic_peptidase_A1"/>
</dbReference>
<evidence type="ECO:0000256" key="1">
    <source>
        <dbReference type="ARBA" id="ARBA00007447"/>
    </source>
</evidence>
<feature type="domain" description="Peptidase A1" evidence="2">
    <location>
        <begin position="8"/>
        <end position="365"/>
    </location>
</feature>
<dbReference type="EnsemblFungi" id="MAPG_08400T0">
    <property type="protein sequence ID" value="MAPG_08400T0"/>
    <property type="gene ID" value="MAPG_08400"/>
</dbReference>
<dbReference type="PRINTS" id="PR00792">
    <property type="entry name" value="PEPSIN"/>
</dbReference>
<dbReference type="EMBL" id="ADBL01002028">
    <property type="status" value="NOT_ANNOTATED_CDS"/>
    <property type="molecule type" value="Genomic_DNA"/>
</dbReference>
<dbReference type="GO" id="GO:0000324">
    <property type="term" value="C:fungal-type vacuole"/>
    <property type="evidence" value="ECO:0007669"/>
    <property type="project" value="TreeGrafter"/>
</dbReference>
<dbReference type="OrthoDB" id="771136at2759"/>
<dbReference type="PROSITE" id="PS51767">
    <property type="entry name" value="PEPTIDASE_A1"/>
    <property type="match status" value="1"/>
</dbReference>
<dbReference type="PANTHER" id="PTHR47966">
    <property type="entry name" value="BETA-SITE APP-CLEAVING ENZYME, ISOFORM A-RELATED"/>
    <property type="match status" value="1"/>
</dbReference>
<dbReference type="Proteomes" id="UP000011715">
    <property type="component" value="Unassembled WGS sequence"/>
</dbReference>
<dbReference type="SUPFAM" id="SSF50630">
    <property type="entry name" value="Acid proteases"/>
    <property type="match status" value="1"/>
</dbReference>
<dbReference type="EMBL" id="GL876973">
    <property type="protein sequence ID" value="KLU89429.1"/>
    <property type="molecule type" value="Genomic_DNA"/>
</dbReference>
<reference evidence="3" key="3">
    <citation type="submission" date="2011-03" db="EMBL/GenBank/DDBJ databases">
        <title>Annotation of Magnaporthe poae ATCC 64411.</title>
        <authorList>
            <person name="Ma L.-J."/>
            <person name="Dead R."/>
            <person name="Young S.K."/>
            <person name="Zeng Q."/>
            <person name="Gargeya S."/>
            <person name="Fitzgerald M."/>
            <person name="Haas B."/>
            <person name="Abouelleil A."/>
            <person name="Alvarado L."/>
            <person name="Arachchi H.M."/>
            <person name="Berlin A."/>
            <person name="Brown A."/>
            <person name="Chapman S.B."/>
            <person name="Chen Z."/>
            <person name="Dunbar C."/>
            <person name="Freedman E."/>
            <person name="Gearin G."/>
            <person name="Gellesch M."/>
            <person name="Goldberg J."/>
            <person name="Griggs A."/>
            <person name="Gujja S."/>
            <person name="Heiman D."/>
            <person name="Howarth C."/>
            <person name="Larson L."/>
            <person name="Lui A."/>
            <person name="MacDonald P.J.P."/>
            <person name="Mehta T."/>
            <person name="Montmayeur A."/>
            <person name="Murphy C."/>
            <person name="Neiman D."/>
            <person name="Pearson M."/>
            <person name="Priest M."/>
            <person name="Roberts A."/>
            <person name="Saif S."/>
            <person name="Shea T."/>
            <person name="Shenoy N."/>
            <person name="Sisk P."/>
            <person name="Stolte C."/>
            <person name="Sykes S."/>
            <person name="Yandava C."/>
            <person name="Wortman J."/>
            <person name="Nusbaum C."/>
            <person name="Birren B."/>
        </authorList>
    </citation>
    <scope>NUCLEOTIDE SEQUENCE</scope>
    <source>
        <strain evidence="3">ATCC 64411</strain>
    </source>
</reference>
<reference evidence="4" key="4">
    <citation type="journal article" date="2015" name="G3 (Bethesda)">
        <title>Genome sequences of three phytopathogenic species of the Magnaporthaceae family of fungi.</title>
        <authorList>
            <person name="Okagaki L.H."/>
            <person name="Nunes C.C."/>
            <person name="Sailsbery J."/>
            <person name="Clay B."/>
            <person name="Brown D."/>
            <person name="John T."/>
            <person name="Oh Y."/>
            <person name="Young N."/>
            <person name="Fitzgerald M."/>
            <person name="Haas B.J."/>
            <person name="Zeng Q."/>
            <person name="Young S."/>
            <person name="Adiconis X."/>
            <person name="Fan L."/>
            <person name="Levin J.Z."/>
            <person name="Mitchell T.K."/>
            <person name="Okubara P.A."/>
            <person name="Farman M.L."/>
            <person name="Kohn L.M."/>
            <person name="Birren B."/>
            <person name="Ma L.-J."/>
            <person name="Dean R.A."/>
        </authorList>
    </citation>
    <scope>NUCLEOTIDE SEQUENCE</scope>
    <source>
        <strain evidence="4">ATCC 64411 / 73-15</strain>
    </source>
</reference>
<reference evidence="5" key="2">
    <citation type="submission" date="2010-05" db="EMBL/GenBank/DDBJ databases">
        <title>The genome sequence of Magnaporthe poae strain ATCC 64411.</title>
        <authorList>
            <person name="Ma L.-J."/>
            <person name="Dead R."/>
            <person name="Young S."/>
            <person name="Zeng Q."/>
            <person name="Koehrsen M."/>
            <person name="Alvarado L."/>
            <person name="Berlin A."/>
            <person name="Chapman S.B."/>
            <person name="Chen Z."/>
            <person name="Freedman E."/>
            <person name="Gellesch M."/>
            <person name="Goldberg J."/>
            <person name="Griggs A."/>
            <person name="Gujja S."/>
            <person name="Heilman E.R."/>
            <person name="Heiman D."/>
            <person name="Hepburn T."/>
            <person name="Howarth C."/>
            <person name="Jen D."/>
            <person name="Larson L."/>
            <person name="Mehta T."/>
            <person name="Neiman D."/>
            <person name="Pearson M."/>
            <person name="Roberts A."/>
            <person name="Saif S."/>
            <person name="Shea T."/>
            <person name="Shenoy N."/>
            <person name="Sisk P."/>
            <person name="Stolte C."/>
            <person name="Sykes S."/>
            <person name="Walk T."/>
            <person name="White J."/>
            <person name="Yandava C."/>
            <person name="Haas B."/>
            <person name="Nusbaum C."/>
            <person name="Birren B."/>
        </authorList>
    </citation>
    <scope>NUCLEOTIDE SEQUENCE [LARGE SCALE GENOMIC DNA]</scope>
    <source>
        <strain evidence="5">ATCC 64411 / 73-15</strain>
    </source>
</reference>
<evidence type="ECO:0000313" key="4">
    <source>
        <dbReference type="EnsemblFungi" id="MAPG_08400T0"/>
    </source>
</evidence>
<protein>
    <recommendedName>
        <fullName evidence="2">Peptidase A1 domain-containing protein</fullName>
    </recommendedName>
</protein>
<dbReference type="GO" id="GO:0006508">
    <property type="term" value="P:proteolysis"/>
    <property type="evidence" value="ECO:0007669"/>
    <property type="project" value="InterPro"/>
</dbReference>
<gene>
    <name evidence="3" type="ORF">MAPG_08400</name>
</gene>
<reference evidence="3" key="1">
    <citation type="submission" date="2010-05" db="EMBL/GenBank/DDBJ databases">
        <title>The Genome Sequence of Magnaporthe poae strain ATCC 64411.</title>
        <authorList>
            <consortium name="The Broad Institute Genome Sequencing Platform"/>
            <consortium name="Broad Institute Genome Sequencing Center for Infectious Disease"/>
            <person name="Ma L.-J."/>
            <person name="Dead R."/>
            <person name="Young S."/>
            <person name="Zeng Q."/>
            <person name="Koehrsen M."/>
            <person name="Alvarado L."/>
            <person name="Berlin A."/>
            <person name="Chapman S.B."/>
            <person name="Chen Z."/>
            <person name="Freedman E."/>
            <person name="Gellesch M."/>
            <person name="Goldberg J."/>
            <person name="Griggs A."/>
            <person name="Gujja S."/>
            <person name="Heilman E.R."/>
            <person name="Heiman D."/>
            <person name="Hepburn T."/>
            <person name="Howarth C."/>
            <person name="Jen D."/>
            <person name="Larson L."/>
            <person name="Mehta T."/>
            <person name="Neiman D."/>
            <person name="Pearson M."/>
            <person name="Roberts A."/>
            <person name="Saif S."/>
            <person name="Shea T."/>
            <person name="Shenoy N."/>
            <person name="Sisk P."/>
            <person name="Stolte C."/>
            <person name="Sykes S."/>
            <person name="Walk T."/>
            <person name="White J."/>
            <person name="Yandava C."/>
            <person name="Haas B."/>
            <person name="Nusbaum C."/>
            <person name="Birren B."/>
        </authorList>
    </citation>
    <scope>NUCLEOTIDE SEQUENCE</scope>
    <source>
        <strain evidence="3">ATCC 64411</strain>
    </source>
</reference>
<dbReference type="STRING" id="644358.A0A0C4E796"/>
<dbReference type="Gene3D" id="2.40.70.10">
    <property type="entry name" value="Acid Proteases"/>
    <property type="match status" value="2"/>
</dbReference>
<dbReference type="OMA" id="PRFGIYY"/>
<evidence type="ECO:0000313" key="3">
    <source>
        <dbReference type="EMBL" id="KLU89429.1"/>
    </source>
</evidence>
<organism evidence="4 5">
    <name type="scientific">Magnaporthiopsis poae (strain ATCC 64411 / 73-15)</name>
    <name type="common">Kentucky bluegrass fungus</name>
    <name type="synonym">Magnaporthe poae</name>
    <dbReference type="NCBI Taxonomy" id="644358"/>
    <lineage>
        <taxon>Eukaryota</taxon>
        <taxon>Fungi</taxon>
        <taxon>Dikarya</taxon>
        <taxon>Ascomycota</taxon>
        <taxon>Pezizomycotina</taxon>
        <taxon>Sordariomycetes</taxon>
        <taxon>Sordariomycetidae</taxon>
        <taxon>Magnaporthales</taxon>
        <taxon>Magnaporthaceae</taxon>
        <taxon>Magnaporthiopsis</taxon>
    </lineage>
</organism>
<dbReference type="InterPro" id="IPR033121">
    <property type="entry name" value="PEPTIDASE_A1"/>
</dbReference>
<dbReference type="CDD" id="cd05471">
    <property type="entry name" value="pepsin_like"/>
    <property type="match status" value="1"/>
</dbReference>
<reference evidence="4" key="5">
    <citation type="submission" date="2015-06" db="UniProtKB">
        <authorList>
            <consortium name="EnsemblFungi"/>
        </authorList>
    </citation>
    <scope>IDENTIFICATION</scope>
    <source>
        <strain evidence="4">ATCC 64411</strain>
    </source>
</reference>
<sequence>MWFRTTYSMVEMAVGTPPVKHLLLFDTGSGTSWVADKKCADGGCANFSGFPRAGYNEEASSTAVNTGQYSEIVYDGGVTGGTIVSDMFGAGGQTWNQTFMAANRSSWTWIPADGFLGLAFSSIAQPGSETVVETMMQGGHLDEPRFGMYFGKELNATGDDGAGSGPGKGVLTIGASREDKYIDGDMTWLPVKKDHLENGDAYQLWRSTLRMFSGSRVGDNGTTIANGTVTYGHRQANGVFDTGAGTIGVPRAAVEDLYRSIGWPGYQAIMDRRHTPLCSEFNSSWAVTFSFSEDGNSYENITITGDMLGGRSGFADRADSCFPPFDDTGNGGLFLFGKVLLKHFYTTYDFGATKVEDYKPRIGFGRLKEEFRPNLGQN</sequence>
<dbReference type="VEuPathDB" id="FungiDB:MAPG_08400"/>
<name>A0A0C4E796_MAGP6</name>
<evidence type="ECO:0000313" key="5">
    <source>
        <dbReference type="Proteomes" id="UP000011715"/>
    </source>
</evidence>
<dbReference type="AlphaFoldDB" id="A0A0C4E796"/>
<evidence type="ECO:0000259" key="2">
    <source>
        <dbReference type="PROSITE" id="PS51767"/>
    </source>
</evidence>